<dbReference type="Pfam" id="PF02080">
    <property type="entry name" value="TrkA_C"/>
    <property type="match status" value="1"/>
</dbReference>
<proteinExistence type="predicted"/>
<name>A0A132MKQ3_HYDSH</name>
<evidence type="ECO:0000313" key="3">
    <source>
        <dbReference type="Proteomes" id="UP000243024"/>
    </source>
</evidence>
<dbReference type="PANTHER" id="PTHR30445:SF8">
    <property type="entry name" value="K(+)_H(+) ANTIPORTER SUBUNIT KHTT"/>
    <property type="match status" value="1"/>
</dbReference>
<accession>A0A132MKQ3</accession>
<dbReference type="SUPFAM" id="SSF116726">
    <property type="entry name" value="TrkA C-terminal domain-like"/>
    <property type="match status" value="1"/>
</dbReference>
<protein>
    <submittedName>
        <fullName evidence="2">Potassium:proton antiporter</fullName>
    </submittedName>
</protein>
<dbReference type="InterPro" id="IPR006037">
    <property type="entry name" value="RCK_C"/>
</dbReference>
<dbReference type="EMBL" id="JXBB01000026">
    <property type="protein sequence ID" value="OAR04033.1"/>
    <property type="molecule type" value="Genomic_DNA"/>
</dbReference>
<feature type="domain" description="RCK C-terminal" evidence="1">
    <location>
        <begin position="77"/>
        <end position="162"/>
    </location>
</feature>
<organism evidence="2 3">
    <name type="scientific">Hydrogenibacillus schlegelii</name>
    <name type="common">Bacillus schlegelii</name>
    <dbReference type="NCBI Taxonomy" id="1484"/>
    <lineage>
        <taxon>Bacteria</taxon>
        <taxon>Bacillati</taxon>
        <taxon>Bacillota</taxon>
        <taxon>Bacilli</taxon>
        <taxon>Bacillales</taxon>
        <taxon>Bacillales Family X. Incertae Sedis</taxon>
        <taxon>Hydrogenibacillus</taxon>
    </lineage>
</organism>
<dbReference type="PIRSF" id="PIRSF005028">
    <property type="entry name" value="KhtT"/>
    <property type="match status" value="1"/>
</dbReference>
<dbReference type="GO" id="GO:0008324">
    <property type="term" value="F:monoatomic cation transmembrane transporter activity"/>
    <property type="evidence" value="ECO:0007669"/>
    <property type="project" value="InterPro"/>
</dbReference>
<dbReference type="GO" id="GO:0006813">
    <property type="term" value="P:potassium ion transport"/>
    <property type="evidence" value="ECO:0007669"/>
    <property type="project" value="InterPro"/>
</dbReference>
<gene>
    <name evidence="2" type="ORF">SA87_10100</name>
</gene>
<dbReference type="STRING" id="1484.SA87_10100"/>
<keyword evidence="3" id="KW-1185">Reference proteome</keyword>
<evidence type="ECO:0000259" key="1">
    <source>
        <dbReference type="PROSITE" id="PS51202"/>
    </source>
</evidence>
<comment type="caution">
    <text evidence="2">The sequence shown here is derived from an EMBL/GenBank/DDBJ whole genome shotgun (WGS) entry which is preliminary data.</text>
</comment>
<dbReference type="InterPro" id="IPR058776">
    <property type="entry name" value="KhtT-like_N"/>
</dbReference>
<dbReference type="RefSeq" id="WP_066201838.1">
    <property type="nucleotide sequence ID" value="NZ_CBCSAS010000050.1"/>
</dbReference>
<dbReference type="PROSITE" id="PS51202">
    <property type="entry name" value="RCK_C"/>
    <property type="match status" value="1"/>
</dbReference>
<dbReference type="InterPro" id="IPR050144">
    <property type="entry name" value="AAE_transporter"/>
</dbReference>
<dbReference type="Pfam" id="PF25991">
    <property type="entry name" value="KhtT_N"/>
    <property type="match status" value="1"/>
</dbReference>
<dbReference type="OrthoDB" id="67547at2"/>
<dbReference type="PANTHER" id="PTHR30445">
    <property type="entry name" value="K(+)_H(+) ANTIPORTER SUBUNIT KHTT"/>
    <property type="match status" value="1"/>
</dbReference>
<reference evidence="2 3" key="1">
    <citation type="submission" date="2015-09" db="EMBL/GenBank/DDBJ databases">
        <title>Draft genome sequence of Hydrogenibacillus schlegelii DSM 2000.</title>
        <authorList>
            <person name="Hemp J."/>
        </authorList>
    </citation>
    <scope>NUCLEOTIDE SEQUENCE [LARGE SCALE GENOMIC DNA]</scope>
    <source>
        <strain evidence="2 3">MA 48</strain>
    </source>
</reference>
<dbReference type="InterPro" id="IPR036721">
    <property type="entry name" value="RCK_C_sf"/>
</dbReference>
<dbReference type="AlphaFoldDB" id="A0A132MKQ3"/>
<sequence length="165" mass="18459">MTNIRESDLPGIGRKFQIDTHSGDKLVIIIHDDGRRELYHFDPDDPDSSISMVTLDDDEARQVAGIIGGLTYRPKALESVEVALNDLVIEWYKVEPNSKCVGRTIGELQIRQRTGATVIAVIDKDLKQTVNPGPDYVLKAETILVVMGERQQIKAFKQLVSNRSE</sequence>
<dbReference type="Gene3D" id="3.30.70.1450">
    <property type="entry name" value="Regulator of K+ conductance, C-terminal domain"/>
    <property type="match status" value="1"/>
</dbReference>
<dbReference type="InterPro" id="IPR026278">
    <property type="entry name" value="KhtT"/>
</dbReference>
<dbReference type="Proteomes" id="UP000243024">
    <property type="component" value="Unassembled WGS sequence"/>
</dbReference>
<evidence type="ECO:0000313" key="2">
    <source>
        <dbReference type="EMBL" id="OAR04033.1"/>
    </source>
</evidence>